<dbReference type="Gene3D" id="1.20.1250.20">
    <property type="entry name" value="MFS general substrate transporter like domains"/>
    <property type="match status" value="1"/>
</dbReference>
<proteinExistence type="predicted"/>
<dbReference type="Gene3D" id="1.20.1720.10">
    <property type="entry name" value="Multidrug resistance protein D"/>
    <property type="match status" value="1"/>
</dbReference>
<dbReference type="AlphaFoldDB" id="A0A0M4DNX1"/>
<evidence type="ECO:0000256" key="3">
    <source>
        <dbReference type="ARBA" id="ARBA00022475"/>
    </source>
</evidence>
<dbReference type="PANTHER" id="PTHR42718">
    <property type="entry name" value="MAJOR FACILITATOR SUPERFAMILY MULTIDRUG TRANSPORTER MFSC"/>
    <property type="match status" value="1"/>
</dbReference>
<accession>A0A0M4DNX1</accession>
<keyword evidence="7" id="KW-0046">Antibiotic resistance</keyword>
<dbReference type="PRINTS" id="PR01036">
    <property type="entry name" value="TCRTETB"/>
</dbReference>
<comment type="subcellular location">
    <subcellularLocation>
        <location evidence="1">Cell membrane</location>
        <topology evidence="1">Multi-pass membrane protein</topology>
    </subcellularLocation>
</comment>
<dbReference type="InterPro" id="IPR020846">
    <property type="entry name" value="MFS_dom"/>
</dbReference>
<dbReference type="InterPro" id="IPR004638">
    <property type="entry name" value="EmrB-like"/>
</dbReference>
<organism evidence="8">
    <name type="scientific">Streptomyces pristinaespiralis</name>
    <dbReference type="NCBI Taxonomy" id="38300"/>
    <lineage>
        <taxon>Bacteria</taxon>
        <taxon>Bacillati</taxon>
        <taxon>Actinomycetota</taxon>
        <taxon>Actinomycetes</taxon>
        <taxon>Kitasatosporales</taxon>
        <taxon>Streptomycetaceae</taxon>
        <taxon>Streptomyces</taxon>
    </lineage>
</organism>
<dbReference type="RefSeq" id="WP_005309380.1">
    <property type="nucleotide sequence ID" value="NZ_CP011340.1"/>
</dbReference>
<sequence>MTSEQGWVLGLASLASFMMALDSLVVTTTLSTVRQDLSASVESLEWTVNAYNLTFAVLLLTGAALGDRFGRRRTFVAGLAVFTVASAACALSPDIGTLIVSRALQGVGAAMVLPLSLTLISAAFPPRQRGRAMGLYLGITGLATFSGPFIGGAVAEGLAWQWIFWLNLPVGLIAIVLTARRVEESVGPNTRFDQPGVVLVTLGAFGIVWALVRANAAGWSSAEVLGALVLGVALLAAFVLWERRTKAPMLPMRFFRSRAFATANPANFLVFASLYGTLFFLAQYFQTVLGEGPLGAGLRLMPWTATLMICAPIAGRWADRFGERWFVVGGLSLQTVGATWIAVVADTDTGYPELLPALIIGGAGLTMAMPAAQKAVVGSVRPNEIGQASGAFMMLRILGGVFGVAVSVAVFAGVGGYGSAAEFSDGFSAAMGAVAVFAFAGMLVALGIPGGRPTAVAAPPRSTGAVPRAASAPWSCPGPGRCPLAVPQAEVPLGRCPGCAFPLDEARTVSPLTDVEDIDGR</sequence>
<dbReference type="NCBIfam" id="TIGR00711">
    <property type="entry name" value="efflux_EmrB"/>
    <property type="match status" value="1"/>
</dbReference>
<name>A0A0M4DNX1_STRPR</name>
<evidence type="ECO:0000256" key="1">
    <source>
        <dbReference type="ARBA" id="ARBA00004651"/>
    </source>
</evidence>
<dbReference type="KEGG" id="spri:SPRI_1264"/>
<reference evidence="8 9" key="1">
    <citation type="submission" date="2015-08" db="EMBL/GenBank/DDBJ databases">
        <title>Genome sequence of the pristinamycin over-producing bacterium Streptomyces pristinaespiralis HCCB10218.</title>
        <authorList>
            <person name="Tian J."/>
            <person name="Yang J."/>
            <person name="Li L."/>
            <person name="Ruan L."/>
            <person name="Wei W."/>
            <person name="Zheng G."/>
            <person name="Wei Z."/>
            <person name="Yang S."/>
            <person name="Ge M."/>
            <person name="Jiang W."/>
            <person name="Lu Y."/>
        </authorList>
    </citation>
    <scope>NUCLEOTIDE SEQUENCE [LARGE SCALE GENOMIC DNA]</scope>
    <source>
        <strain evidence="8 9">HCCB 10218</strain>
    </source>
</reference>
<dbReference type="PATRIC" id="fig|38300.4.peg.1348"/>
<evidence type="ECO:0000256" key="5">
    <source>
        <dbReference type="ARBA" id="ARBA00022989"/>
    </source>
</evidence>
<dbReference type="Pfam" id="PF07690">
    <property type="entry name" value="MFS_1"/>
    <property type="match status" value="1"/>
</dbReference>
<dbReference type="GO" id="GO:0022857">
    <property type="term" value="F:transmembrane transporter activity"/>
    <property type="evidence" value="ECO:0007669"/>
    <property type="project" value="InterPro"/>
</dbReference>
<gene>
    <name evidence="8" type="ORF">SPRI_1264</name>
</gene>
<evidence type="ECO:0000256" key="6">
    <source>
        <dbReference type="ARBA" id="ARBA00023136"/>
    </source>
</evidence>
<keyword evidence="6" id="KW-0472">Membrane</keyword>
<dbReference type="GO" id="GO:0005886">
    <property type="term" value="C:plasma membrane"/>
    <property type="evidence" value="ECO:0007669"/>
    <property type="project" value="UniProtKB-SubCell"/>
</dbReference>
<dbReference type="InterPro" id="IPR011701">
    <property type="entry name" value="MFS"/>
</dbReference>
<dbReference type="GeneID" id="97237665"/>
<keyword evidence="3" id="KW-1003">Cell membrane</keyword>
<dbReference type="GO" id="GO:0046677">
    <property type="term" value="P:response to antibiotic"/>
    <property type="evidence" value="ECO:0007669"/>
    <property type="project" value="UniProtKB-KW"/>
</dbReference>
<evidence type="ECO:0000256" key="4">
    <source>
        <dbReference type="ARBA" id="ARBA00022692"/>
    </source>
</evidence>
<dbReference type="EMBL" id="CP011340">
    <property type="protein sequence ID" value="ALC19570.1"/>
    <property type="molecule type" value="Genomic_DNA"/>
</dbReference>
<dbReference type="STRING" id="38300.SPRI_1264"/>
<dbReference type="OrthoDB" id="7375466at2"/>
<protein>
    <submittedName>
        <fullName evidence="8">Transmembrane efflux transmembrane protein</fullName>
    </submittedName>
</protein>
<dbReference type="SUPFAM" id="SSF103473">
    <property type="entry name" value="MFS general substrate transporter"/>
    <property type="match status" value="1"/>
</dbReference>
<keyword evidence="4 8" id="KW-0812">Transmembrane</keyword>
<dbReference type="Proteomes" id="UP000060513">
    <property type="component" value="Chromosome"/>
</dbReference>
<evidence type="ECO:0000256" key="7">
    <source>
        <dbReference type="ARBA" id="ARBA00023251"/>
    </source>
</evidence>
<dbReference type="PANTHER" id="PTHR42718:SF46">
    <property type="entry name" value="BLR6921 PROTEIN"/>
    <property type="match status" value="1"/>
</dbReference>
<dbReference type="CDD" id="cd17321">
    <property type="entry name" value="MFS_MMR_MDR_like"/>
    <property type="match status" value="1"/>
</dbReference>
<dbReference type="InterPro" id="IPR036259">
    <property type="entry name" value="MFS_trans_sf"/>
</dbReference>
<dbReference type="OMA" id="DWRWIGW"/>
<dbReference type="PROSITE" id="PS50850">
    <property type="entry name" value="MFS"/>
    <property type="match status" value="1"/>
</dbReference>
<keyword evidence="5" id="KW-1133">Transmembrane helix</keyword>
<evidence type="ECO:0000313" key="8">
    <source>
        <dbReference type="EMBL" id="ALC19570.1"/>
    </source>
</evidence>
<evidence type="ECO:0000256" key="2">
    <source>
        <dbReference type="ARBA" id="ARBA00022448"/>
    </source>
</evidence>
<keyword evidence="2" id="KW-0813">Transport</keyword>
<evidence type="ECO:0000313" key="9">
    <source>
        <dbReference type="Proteomes" id="UP000060513"/>
    </source>
</evidence>